<feature type="domain" description="Xylanolytic transcriptional activator regulatory" evidence="3">
    <location>
        <begin position="70"/>
        <end position="263"/>
    </location>
</feature>
<organism evidence="4 5">
    <name type="scientific">Colletotrichum scovillei</name>
    <dbReference type="NCBI Taxonomy" id="1209932"/>
    <lineage>
        <taxon>Eukaryota</taxon>
        <taxon>Fungi</taxon>
        <taxon>Dikarya</taxon>
        <taxon>Ascomycota</taxon>
        <taxon>Pezizomycotina</taxon>
        <taxon>Sordariomycetes</taxon>
        <taxon>Hypocreomycetidae</taxon>
        <taxon>Glomerellales</taxon>
        <taxon>Glomerellaceae</taxon>
        <taxon>Colletotrichum</taxon>
        <taxon>Colletotrichum acutatum species complex</taxon>
    </lineage>
</organism>
<dbReference type="AlphaFoldDB" id="A0A9P7QUV7"/>
<dbReference type="CDD" id="cd12148">
    <property type="entry name" value="fungal_TF_MHR"/>
    <property type="match status" value="1"/>
</dbReference>
<dbReference type="GO" id="GO:0005634">
    <property type="term" value="C:nucleus"/>
    <property type="evidence" value="ECO:0007669"/>
    <property type="project" value="UniProtKB-SubCell"/>
</dbReference>
<dbReference type="EMBL" id="JAESDN010000014">
    <property type="protein sequence ID" value="KAG7041887.1"/>
    <property type="molecule type" value="Genomic_DNA"/>
</dbReference>
<name>A0A9P7QUV7_9PEZI</name>
<proteinExistence type="predicted"/>
<evidence type="ECO:0000313" key="5">
    <source>
        <dbReference type="Proteomes" id="UP000699042"/>
    </source>
</evidence>
<dbReference type="InterPro" id="IPR050613">
    <property type="entry name" value="Sec_Metabolite_Reg"/>
</dbReference>
<evidence type="ECO:0000256" key="2">
    <source>
        <dbReference type="ARBA" id="ARBA00023242"/>
    </source>
</evidence>
<evidence type="ECO:0000313" key="4">
    <source>
        <dbReference type="EMBL" id="KAG7041887.1"/>
    </source>
</evidence>
<keyword evidence="2" id="KW-0539">Nucleus</keyword>
<dbReference type="PANTHER" id="PTHR31001">
    <property type="entry name" value="UNCHARACTERIZED TRANSCRIPTIONAL REGULATORY PROTEIN"/>
    <property type="match status" value="1"/>
</dbReference>
<dbReference type="PANTHER" id="PTHR31001:SF90">
    <property type="entry name" value="CENTROMERE DNA-BINDING PROTEIN COMPLEX CBF3 SUBUNIT B"/>
    <property type="match status" value="1"/>
</dbReference>
<evidence type="ECO:0000259" key="3">
    <source>
        <dbReference type="Pfam" id="PF04082"/>
    </source>
</evidence>
<accession>A0A9P7QUV7</accession>
<protein>
    <recommendedName>
        <fullName evidence="3">Xylanolytic transcriptional activator regulatory domain-containing protein</fullName>
    </recommendedName>
</protein>
<reference evidence="4" key="1">
    <citation type="submission" date="2021-05" db="EMBL/GenBank/DDBJ databases">
        <title>Comparative genomics of three Colletotrichum scovillei strains and genetic complementation revealed genes involved fungal growth and virulence on chili pepper.</title>
        <authorList>
            <person name="Hsieh D.-K."/>
            <person name="Chuang S.-C."/>
            <person name="Chen C.-Y."/>
            <person name="Chao Y.-T."/>
            <person name="Lu M.-Y.J."/>
            <person name="Lee M.-H."/>
            <person name="Shih M.-C."/>
        </authorList>
    </citation>
    <scope>NUCLEOTIDE SEQUENCE</scope>
    <source>
        <strain evidence="4">Coll-153</strain>
    </source>
</reference>
<keyword evidence="5" id="KW-1185">Reference proteome</keyword>
<gene>
    <name evidence="4" type="ORF">JMJ77_012403</name>
</gene>
<dbReference type="Proteomes" id="UP000699042">
    <property type="component" value="Unassembled WGS sequence"/>
</dbReference>
<evidence type="ECO:0000256" key="1">
    <source>
        <dbReference type="ARBA" id="ARBA00004123"/>
    </source>
</evidence>
<dbReference type="GO" id="GO:0008270">
    <property type="term" value="F:zinc ion binding"/>
    <property type="evidence" value="ECO:0007669"/>
    <property type="project" value="InterPro"/>
</dbReference>
<dbReference type="Pfam" id="PF04082">
    <property type="entry name" value="Fungal_trans"/>
    <property type="match status" value="1"/>
</dbReference>
<dbReference type="InterPro" id="IPR007219">
    <property type="entry name" value="XnlR_reg_dom"/>
</dbReference>
<comment type="subcellular location">
    <subcellularLocation>
        <location evidence="1">Nucleus</location>
    </subcellularLocation>
</comment>
<dbReference type="GO" id="GO:0003677">
    <property type="term" value="F:DNA binding"/>
    <property type="evidence" value="ECO:0007669"/>
    <property type="project" value="InterPro"/>
</dbReference>
<comment type="caution">
    <text evidence="4">The sequence shown here is derived from an EMBL/GenBank/DDBJ whole genome shotgun (WGS) entry which is preliminary data.</text>
</comment>
<sequence>MLQNNSFNLHEPVKCVLLPLREEARQLIDKYLDDISFIHQVTHARSVKRRADEVYSAIDSGQCPSIETIALLLAIFANSTNQWGTRDMSRCLFSSVSDAHSQALSWQKAGLDVLDHLQRDSHVSLEATQAMILLCYSVVNLEGVTIKFRNIFSRAVAMARELGLHCIDLPRRLLSLVTPKHSLLEAEIGRRVWWYLCSTDWIVAGLSGTIGNVCLINPSQMTVNKPKNIDDDDLTEGKETVARPMDQPTCMSFALQRIRLAEVFRTSLEQTQFAGLSPEAIGYEQVQELDAQLVRFWDDTPAFLRLDHDSGGVKDDQARMEVQRYVLQLFVHGQRCRIHLPFLARGASYATSRMACVESARFVIRLEEQLQQREVEFASSRLRLSIVLNHIYLAFVVLFFDLCLDAPGSAHLNNCPELAAGWKILDEAKAQLQQAEVLIEPLRKVMRRYRILSFNEGMSCPQSTADIVHETTVNSTSSGELDDTATNGDVGHMKFVQDWNSLGASLALSRDDWSNLLEGLGDPGLGISD</sequence>
<dbReference type="GO" id="GO:0006351">
    <property type="term" value="P:DNA-templated transcription"/>
    <property type="evidence" value="ECO:0007669"/>
    <property type="project" value="InterPro"/>
</dbReference>